<organism evidence="3 4">
    <name type="scientific">Athelia psychrophila</name>
    <dbReference type="NCBI Taxonomy" id="1759441"/>
    <lineage>
        <taxon>Eukaryota</taxon>
        <taxon>Fungi</taxon>
        <taxon>Dikarya</taxon>
        <taxon>Basidiomycota</taxon>
        <taxon>Agaricomycotina</taxon>
        <taxon>Agaricomycetes</taxon>
        <taxon>Agaricomycetidae</taxon>
        <taxon>Atheliales</taxon>
        <taxon>Atheliaceae</taxon>
        <taxon>Athelia</taxon>
    </lineage>
</organism>
<protein>
    <submittedName>
        <fullName evidence="3">DDE-domain-containing protein</fullName>
    </submittedName>
</protein>
<feature type="domain" description="HTH CENPB-type" evidence="2">
    <location>
        <begin position="19"/>
        <end position="84"/>
    </location>
</feature>
<dbReference type="Pfam" id="PF03221">
    <property type="entry name" value="HTH_Tnp_Tc5"/>
    <property type="match status" value="1"/>
</dbReference>
<feature type="non-terminal residue" evidence="3">
    <location>
        <position position="1"/>
    </location>
</feature>
<keyword evidence="4" id="KW-1185">Reference proteome</keyword>
<dbReference type="InterPro" id="IPR050863">
    <property type="entry name" value="CenT-Element_Derived"/>
</dbReference>
<dbReference type="Proteomes" id="UP000076532">
    <property type="component" value="Unassembled WGS sequence"/>
</dbReference>
<dbReference type="InterPro" id="IPR004875">
    <property type="entry name" value="DDE_SF_endonuclease_dom"/>
</dbReference>
<reference evidence="3 4" key="1">
    <citation type="journal article" date="2016" name="Mol. Biol. Evol.">
        <title>Comparative Genomics of Early-Diverging Mushroom-Forming Fungi Provides Insights into the Origins of Lignocellulose Decay Capabilities.</title>
        <authorList>
            <person name="Nagy L.G."/>
            <person name="Riley R."/>
            <person name="Tritt A."/>
            <person name="Adam C."/>
            <person name="Daum C."/>
            <person name="Floudas D."/>
            <person name="Sun H."/>
            <person name="Yadav J.S."/>
            <person name="Pangilinan J."/>
            <person name="Larsson K.H."/>
            <person name="Matsuura K."/>
            <person name="Barry K."/>
            <person name="Labutti K."/>
            <person name="Kuo R."/>
            <person name="Ohm R.A."/>
            <person name="Bhattacharya S.S."/>
            <person name="Shirouzu T."/>
            <person name="Yoshinaga Y."/>
            <person name="Martin F.M."/>
            <person name="Grigoriev I.V."/>
            <person name="Hibbett D.S."/>
        </authorList>
    </citation>
    <scope>NUCLEOTIDE SEQUENCE [LARGE SCALE GENOMIC DNA]</scope>
    <source>
        <strain evidence="3 4">CBS 109695</strain>
    </source>
</reference>
<evidence type="ECO:0000256" key="1">
    <source>
        <dbReference type="ARBA" id="ARBA00023125"/>
    </source>
</evidence>
<dbReference type="PROSITE" id="PS51253">
    <property type="entry name" value="HTH_CENPB"/>
    <property type="match status" value="1"/>
</dbReference>
<accession>A0A166PRD9</accession>
<dbReference type="PANTHER" id="PTHR19303:SF74">
    <property type="entry name" value="POGO TRANSPOSABLE ELEMENT WITH KRAB DOMAIN"/>
    <property type="match status" value="1"/>
</dbReference>
<evidence type="ECO:0000313" key="3">
    <source>
        <dbReference type="EMBL" id="KZP26367.1"/>
    </source>
</evidence>
<evidence type="ECO:0000259" key="2">
    <source>
        <dbReference type="PROSITE" id="PS51253"/>
    </source>
</evidence>
<evidence type="ECO:0000313" key="4">
    <source>
        <dbReference type="Proteomes" id="UP000076532"/>
    </source>
</evidence>
<gene>
    <name evidence="3" type="ORF">FIBSPDRAFT_683737</name>
</gene>
<name>A0A166PRD9_9AGAM</name>
<feature type="non-terminal residue" evidence="3">
    <location>
        <position position="341"/>
    </location>
</feature>
<dbReference type="OrthoDB" id="2740399at2759"/>
<dbReference type="InterPro" id="IPR036397">
    <property type="entry name" value="RNaseH_sf"/>
</dbReference>
<keyword evidence="1" id="KW-0238">DNA-binding</keyword>
<dbReference type="EMBL" id="KV417515">
    <property type="protein sequence ID" value="KZP26367.1"/>
    <property type="molecule type" value="Genomic_DNA"/>
</dbReference>
<dbReference type="Pfam" id="PF03184">
    <property type="entry name" value="DDE_1"/>
    <property type="match status" value="1"/>
</dbReference>
<dbReference type="GO" id="GO:0003677">
    <property type="term" value="F:DNA binding"/>
    <property type="evidence" value="ECO:0007669"/>
    <property type="project" value="UniProtKB-KW"/>
</dbReference>
<dbReference type="SMART" id="SM00674">
    <property type="entry name" value="CENPB"/>
    <property type="match status" value="1"/>
</dbReference>
<dbReference type="GO" id="GO:0005634">
    <property type="term" value="C:nucleus"/>
    <property type="evidence" value="ECO:0007669"/>
    <property type="project" value="TreeGrafter"/>
</dbReference>
<dbReference type="PANTHER" id="PTHR19303">
    <property type="entry name" value="TRANSPOSON"/>
    <property type="match status" value="1"/>
</dbReference>
<sequence length="341" mass="38761">VPYHTLRNRFLGKSKAPEDAHANQQFLSPEQERVLADWLQHLGDTGHPLDKRSIREAARAIAGKLPSRGWVRLFCARHPNIVMGKGSSLDPKRAQAFNRPVVTRHFELLKKIMEEHGIPWENVYNMDEKGCQRGSRKGSNRKHFFARNKRPKYKIRSGNLELVTIIECVCADGSSLLPGFVFPGNGNYCPEWFTHSHLVIFSIATSPNGWTDDYLCEKWFEDSFLPQAKARNTSGKPILLIYDGHGSHEGIKMVRLGRENNIILFCLPPHTTHMLQPLDVGVFGPFQRAWIDRCDEVVADTGAEMAIRDFVREYMGVRNQTFKATTIISAFKKSGIRPLNP</sequence>
<proteinExistence type="predicted"/>
<dbReference type="STRING" id="436010.A0A166PRD9"/>
<dbReference type="Gene3D" id="3.30.420.10">
    <property type="entry name" value="Ribonuclease H-like superfamily/Ribonuclease H"/>
    <property type="match status" value="1"/>
</dbReference>
<dbReference type="AlphaFoldDB" id="A0A166PRD9"/>
<dbReference type="InterPro" id="IPR006600">
    <property type="entry name" value="HTH_CenpB_DNA-bd_dom"/>
</dbReference>